<dbReference type="InterPro" id="IPR029058">
    <property type="entry name" value="AB_hydrolase_fold"/>
</dbReference>
<name>A0A917VXZ7_9NOCA</name>
<dbReference type="GO" id="GO:0005737">
    <property type="term" value="C:cytoplasm"/>
    <property type="evidence" value="ECO:0007669"/>
    <property type="project" value="TreeGrafter"/>
</dbReference>
<dbReference type="RefSeq" id="WP_063916415.1">
    <property type="nucleotide sequence ID" value="NZ_BMMH01000017.1"/>
</dbReference>
<accession>A0A917VXZ7</accession>
<dbReference type="SUPFAM" id="SSF51735">
    <property type="entry name" value="NAD(P)-binding Rossmann-fold domains"/>
    <property type="match status" value="1"/>
</dbReference>
<dbReference type="InterPro" id="IPR000073">
    <property type="entry name" value="AB_hydrolase_1"/>
</dbReference>
<organism evidence="3 4">
    <name type="scientific">Nocardia jinanensis</name>
    <dbReference type="NCBI Taxonomy" id="382504"/>
    <lineage>
        <taxon>Bacteria</taxon>
        <taxon>Bacillati</taxon>
        <taxon>Actinomycetota</taxon>
        <taxon>Actinomycetes</taxon>
        <taxon>Mycobacteriales</taxon>
        <taxon>Nocardiaceae</taxon>
        <taxon>Nocardia</taxon>
    </lineage>
</organism>
<dbReference type="Pfam" id="PF07993">
    <property type="entry name" value="NAD_binding_4"/>
    <property type="match status" value="1"/>
</dbReference>
<reference evidence="3" key="2">
    <citation type="submission" date="2020-09" db="EMBL/GenBank/DDBJ databases">
        <authorList>
            <person name="Sun Q."/>
            <person name="Zhou Y."/>
        </authorList>
    </citation>
    <scope>NUCLEOTIDE SEQUENCE</scope>
    <source>
        <strain evidence="3">CGMCC 4.3508</strain>
    </source>
</reference>
<dbReference type="InterPro" id="IPR036291">
    <property type="entry name" value="NAD(P)-bd_dom_sf"/>
</dbReference>
<dbReference type="PANTHER" id="PTHR48079">
    <property type="entry name" value="PROTEIN YEEZ"/>
    <property type="match status" value="1"/>
</dbReference>
<gene>
    <name evidence="3" type="primary">dfrA</name>
    <name evidence="3" type="ORF">GCM10011588_58040</name>
</gene>
<proteinExistence type="predicted"/>
<evidence type="ECO:0000259" key="1">
    <source>
        <dbReference type="Pfam" id="PF07993"/>
    </source>
</evidence>
<evidence type="ECO:0000259" key="2">
    <source>
        <dbReference type="Pfam" id="PF12697"/>
    </source>
</evidence>
<reference evidence="3" key="1">
    <citation type="journal article" date="2014" name="Int. J. Syst. Evol. Microbiol.">
        <title>Complete genome sequence of Corynebacterium casei LMG S-19264T (=DSM 44701T), isolated from a smear-ripened cheese.</title>
        <authorList>
            <consortium name="US DOE Joint Genome Institute (JGI-PGF)"/>
            <person name="Walter F."/>
            <person name="Albersmeier A."/>
            <person name="Kalinowski J."/>
            <person name="Ruckert C."/>
        </authorList>
    </citation>
    <scope>NUCLEOTIDE SEQUENCE</scope>
    <source>
        <strain evidence="3">CGMCC 4.3508</strain>
    </source>
</reference>
<dbReference type="GO" id="GO:0004029">
    <property type="term" value="F:aldehyde dehydrogenase (NAD+) activity"/>
    <property type="evidence" value="ECO:0007669"/>
    <property type="project" value="TreeGrafter"/>
</dbReference>
<feature type="domain" description="Thioester reductase (TE)" evidence="1">
    <location>
        <begin position="10"/>
        <end position="178"/>
    </location>
</feature>
<dbReference type="InterPro" id="IPR013120">
    <property type="entry name" value="FAR_NAD-bd"/>
</dbReference>
<evidence type="ECO:0000313" key="4">
    <source>
        <dbReference type="Proteomes" id="UP000638263"/>
    </source>
</evidence>
<dbReference type="Proteomes" id="UP000638263">
    <property type="component" value="Unassembled WGS sequence"/>
</dbReference>
<dbReference type="Pfam" id="PF12697">
    <property type="entry name" value="Abhydrolase_6"/>
    <property type="match status" value="1"/>
</dbReference>
<keyword evidence="4" id="KW-1185">Reference proteome</keyword>
<dbReference type="PANTHER" id="PTHR48079:SF6">
    <property type="entry name" value="NAD(P)-BINDING DOMAIN-CONTAINING PROTEIN-RELATED"/>
    <property type="match status" value="1"/>
</dbReference>
<comment type="caution">
    <text evidence="3">The sequence shown here is derived from an EMBL/GenBank/DDBJ whole genome shotgun (WGS) entry which is preliminary data.</text>
</comment>
<feature type="domain" description="AB hydrolase-1" evidence="2">
    <location>
        <begin position="352"/>
        <end position="561"/>
    </location>
</feature>
<dbReference type="EMBL" id="BMMH01000017">
    <property type="protein sequence ID" value="GGL35647.1"/>
    <property type="molecule type" value="Genomic_DNA"/>
</dbReference>
<sequence length="584" mass="61892">MNTPDTVVFGAAGFIGRALVARLLEQGHAVAAAVRPGSAGRLLSWLDDRDLDRSRLTVLDCDITDPGLGALGEAQLDEVRDIYNCAARFSFGLDLATARAVNIDGAVRVLRWSADRPRLRRLVHITGYRVTVPESAEHDYAVGAYGASKFEADAVLREQAAATAVPLTIANPSSVLGPGQYIGLAELVRDLWNGALPALPGDAETLLPILDLDYFIDFLTLLPEHPDTAGESYTVLDPASPPLPEMIRLLADHMHVRAPRFTIPISLVARLPRALTGVDRERLAFIAGDRYDTSAADALAERAKLTAPPAGTVLRAWADHLVSSRFGAVQADETAGFDRGLWVSGERQTPEFVLLHGLPTDSEAWREVRDLLGAPTLAADLPGLGRSAPDSGDPDRWLDALMAPVTDRPVLVGHSLGCVPVLRYATAHPDRVAGVVLVAPAFLQPGGSRLLRTPVAAALLRRLTAARLAAALRIPTGPAIESASANLRRPGVARRTVAALRAASGPRAHAAARRLLAELTVPVHIIAGSGDPLTTAVAAPVTEIEDAGHYPHLTHPGQVARILDSVRKDLADSTSGARAAVPGR</sequence>
<dbReference type="SUPFAM" id="SSF53474">
    <property type="entry name" value="alpha/beta-Hydrolases"/>
    <property type="match status" value="1"/>
</dbReference>
<dbReference type="Gene3D" id="3.40.50.720">
    <property type="entry name" value="NAD(P)-binding Rossmann-like Domain"/>
    <property type="match status" value="1"/>
</dbReference>
<dbReference type="InterPro" id="IPR051783">
    <property type="entry name" value="NAD(P)-dependent_oxidoreduct"/>
</dbReference>
<dbReference type="Gene3D" id="3.40.50.1820">
    <property type="entry name" value="alpha/beta hydrolase"/>
    <property type="match status" value="1"/>
</dbReference>
<protein>
    <submittedName>
        <fullName evidence="3">Bifunctional protein</fullName>
    </submittedName>
</protein>
<dbReference type="AlphaFoldDB" id="A0A917VXZ7"/>
<evidence type="ECO:0000313" key="3">
    <source>
        <dbReference type="EMBL" id="GGL35647.1"/>
    </source>
</evidence>